<dbReference type="PANTHER" id="PTHR38695:SF1">
    <property type="entry name" value="AMINO ACID PERMEASE_ SLC12A DOMAIN-CONTAINING PROTEIN"/>
    <property type="match status" value="1"/>
</dbReference>
<gene>
    <name evidence="3" type="ORF">SCUCBS95973_006106</name>
</gene>
<comment type="caution">
    <text evidence="3">The sequence shown here is derived from an EMBL/GenBank/DDBJ whole genome shotgun (WGS) entry which is preliminary data.</text>
</comment>
<feature type="domain" description="Luciferase" evidence="2">
    <location>
        <begin position="226"/>
        <end position="297"/>
    </location>
</feature>
<keyword evidence="4" id="KW-1185">Reference proteome</keyword>
<dbReference type="Proteomes" id="UP001642405">
    <property type="component" value="Unassembled WGS sequence"/>
</dbReference>
<dbReference type="InterPro" id="IPR048273">
    <property type="entry name" value="Luciferase"/>
</dbReference>
<accession>A0ABP0C4J3</accession>
<proteinExistence type="predicted"/>
<keyword evidence="1" id="KW-0812">Transmembrane</keyword>
<keyword evidence="1" id="KW-0472">Membrane</keyword>
<dbReference type="Pfam" id="PF17648">
    <property type="entry name" value="Luciferase"/>
    <property type="match status" value="1"/>
</dbReference>
<dbReference type="PANTHER" id="PTHR38695">
    <property type="entry name" value="AMINO ACID PERMEASE_ SLC12A DOMAIN-CONTAINING PROTEIN"/>
    <property type="match status" value="1"/>
</dbReference>
<evidence type="ECO:0000256" key="1">
    <source>
        <dbReference type="SAM" id="Phobius"/>
    </source>
</evidence>
<evidence type="ECO:0000259" key="2">
    <source>
        <dbReference type="Pfam" id="PF17648"/>
    </source>
</evidence>
<evidence type="ECO:0000313" key="4">
    <source>
        <dbReference type="Proteomes" id="UP001642405"/>
    </source>
</evidence>
<organism evidence="3 4">
    <name type="scientific">Sporothrix curviconia</name>
    <dbReference type="NCBI Taxonomy" id="1260050"/>
    <lineage>
        <taxon>Eukaryota</taxon>
        <taxon>Fungi</taxon>
        <taxon>Dikarya</taxon>
        <taxon>Ascomycota</taxon>
        <taxon>Pezizomycotina</taxon>
        <taxon>Sordariomycetes</taxon>
        <taxon>Sordariomycetidae</taxon>
        <taxon>Ophiostomatales</taxon>
        <taxon>Ophiostomataceae</taxon>
        <taxon>Sporothrix</taxon>
    </lineage>
</organism>
<keyword evidence="1" id="KW-1133">Transmembrane helix</keyword>
<dbReference type="EMBL" id="CAWUHB010000035">
    <property type="protein sequence ID" value="CAK7226161.1"/>
    <property type="molecule type" value="Genomic_DNA"/>
</dbReference>
<sequence>MATLTLTSTDVGSLDAVPTSLPKALSFPLTPSLPRPSDIKLNMVIHQNPFSITLDAWAMLAGSLLLVAGMHFLQTFMLKAIIVAVPVALLMRNDYLNFLLLGPGGTPPTFVGYLRLLWFRMFALRDVYHSPPAAEPNLAPSRGILRSSNGHKELPYRPGPRPLVAGLAPQRQLDQQASTVCYGKLRAAVEALTRAHPEALCTATSCIEKHGFGLFARHPVNVWGQGEVFHIHDSEKSMHMSLHPDDIKEVLDKGWGQRHPLAFKGWVKAPLPTTFVMIYAPRDESDLAIIARIVEAAIWYTMAEKVELGISQTEPELL</sequence>
<name>A0ABP0C4J3_9PEZI</name>
<protein>
    <recommendedName>
        <fullName evidence="2">Luciferase domain-containing protein</fullName>
    </recommendedName>
</protein>
<feature type="transmembrane region" description="Helical" evidence="1">
    <location>
        <begin position="76"/>
        <end position="92"/>
    </location>
</feature>
<reference evidence="3 4" key="1">
    <citation type="submission" date="2024-01" db="EMBL/GenBank/DDBJ databases">
        <authorList>
            <person name="Allen C."/>
            <person name="Tagirdzhanova G."/>
        </authorList>
    </citation>
    <scope>NUCLEOTIDE SEQUENCE [LARGE SCALE GENOMIC DNA]</scope>
</reference>
<dbReference type="InterPro" id="IPR040841">
    <property type="entry name" value="Luciferase_dom"/>
</dbReference>
<feature type="transmembrane region" description="Helical" evidence="1">
    <location>
        <begin position="98"/>
        <end position="118"/>
    </location>
</feature>
<evidence type="ECO:0000313" key="3">
    <source>
        <dbReference type="EMBL" id="CAK7226161.1"/>
    </source>
</evidence>